<dbReference type="Proteomes" id="UP000261739">
    <property type="component" value="Unassembled WGS sequence"/>
</dbReference>
<dbReference type="InterPro" id="IPR016024">
    <property type="entry name" value="ARM-type_fold"/>
</dbReference>
<dbReference type="STRING" id="863239.GCA_000213935_01686"/>
<dbReference type="InterPro" id="IPR011989">
    <property type="entry name" value="ARM-like"/>
</dbReference>
<organism evidence="1 2">
    <name type="scientific">Corynebacterium nuruki</name>
    <dbReference type="NCBI Taxonomy" id="1032851"/>
    <lineage>
        <taxon>Bacteria</taxon>
        <taxon>Bacillati</taxon>
        <taxon>Actinomycetota</taxon>
        <taxon>Actinomycetes</taxon>
        <taxon>Mycobacteriales</taxon>
        <taxon>Corynebacteriaceae</taxon>
        <taxon>Corynebacterium</taxon>
    </lineage>
</organism>
<name>A0A3D4T0H1_9CORY</name>
<protein>
    <recommendedName>
        <fullName evidence="3">HEAT repeat domain-containing protein</fullName>
    </recommendedName>
</protein>
<evidence type="ECO:0000313" key="1">
    <source>
        <dbReference type="EMBL" id="HCT15034.1"/>
    </source>
</evidence>
<reference evidence="1 2" key="1">
    <citation type="journal article" date="2018" name="Nat. Biotechnol.">
        <title>A standardized bacterial taxonomy based on genome phylogeny substantially revises the tree of life.</title>
        <authorList>
            <person name="Parks D.H."/>
            <person name="Chuvochina M."/>
            <person name="Waite D.W."/>
            <person name="Rinke C."/>
            <person name="Skarshewski A."/>
            <person name="Chaumeil P.A."/>
            <person name="Hugenholtz P."/>
        </authorList>
    </citation>
    <scope>NUCLEOTIDE SEQUENCE [LARGE SCALE GENOMIC DNA]</scope>
    <source>
        <strain evidence="1">UBA11247</strain>
    </source>
</reference>
<dbReference type="Pfam" id="PF13646">
    <property type="entry name" value="HEAT_2"/>
    <property type="match status" value="1"/>
</dbReference>
<gene>
    <name evidence="1" type="ORF">DIW82_09710</name>
</gene>
<accession>A0A3D4T0H1</accession>
<dbReference type="Gene3D" id="1.25.10.10">
    <property type="entry name" value="Leucine-rich Repeat Variant"/>
    <property type="match status" value="1"/>
</dbReference>
<sequence>MSTDSTPNTNRLTRAYTSTDADIRLRATLAAGTDPQPGDIPALIAQCAVEPDFFVRDMLTWALTRHPVGATLPMLVTELDSPTPQAVAQALHTLSKIDDARAFPHITDAHLHHPDDEVARTAWRTAAGLAGPGQHTDLAARLVPELGRGDRELRRSLTRAFLQLGGAADPALRLVAARPGPGRDHALTTLLLLDDPDLGFDAAEATAATTPTTSVTAGTGQ</sequence>
<dbReference type="SUPFAM" id="SSF48371">
    <property type="entry name" value="ARM repeat"/>
    <property type="match status" value="1"/>
</dbReference>
<comment type="caution">
    <text evidence="1">The sequence shown here is derived from an EMBL/GenBank/DDBJ whole genome shotgun (WGS) entry which is preliminary data.</text>
</comment>
<dbReference type="RefSeq" id="WP_273052284.1">
    <property type="nucleotide sequence ID" value="NZ_DAITTW010000068.1"/>
</dbReference>
<dbReference type="EMBL" id="DQID01000250">
    <property type="protein sequence ID" value="HCT15034.1"/>
    <property type="molecule type" value="Genomic_DNA"/>
</dbReference>
<evidence type="ECO:0008006" key="3">
    <source>
        <dbReference type="Google" id="ProtNLM"/>
    </source>
</evidence>
<dbReference type="AlphaFoldDB" id="A0A3D4T0H1"/>
<proteinExistence type="predicted"/>
<evidence type="ECO:0000313" key="2">
    <source>
        <dbReference type="Proteomes" id="UP000261739"/>
    </source>
</evidence>